<comment type="caution">
    <text evidence="5">The sequence shown here is derived from an EMBL/GenBank/DDBJ whole genome shotgun (WGS) entry which is preliminary data.</text>
</comment>
<dbReference type="GO" id="GO:0005886">
    <property type="term" value="C:plasma membrane"/>
    <property type="evidence" value="ECO:0007669"/>
    <property type="project" value="TreeGrafter"/>
</dbReference>
<evidence type="ECO:0000313" key="5">
    <source>
        <dbReference type="EMBL" id="OGN16280.1"/>
    </source>
</evidence>
<keyword evidence="3" id="KW-0067">ATP-binding</keyword>
<dbReference type="CDD" id="cd01129">
    <property type="entry name" value="PulE-GspE-like"/>
    <property type="match status" value="1"/>
</dbReference>
<dbReference type="InterPro" id="IPR027417">
    <property type="entry name" value="P-loop_NTPase"/>
</dbReference>
<evidence type="ECO:0000256" key="2">
    <source>
        <dbReference type="ARBA" id="ARBA00022741"/>
    </source>
</evidence>
<comment type="similarity">
    <text evidence="1">Belongs to the GSP E family.</text>
</comment>
<dbReference type="InterPro" id="IPR001482">
    <property type="entry name" value="T2SS/T4SS_dom"/>
</dbReference>
<dbReference type="GO" id="GO:0005524">
    <property type="term" value="F:ATP binding"/>
    <property type="evidence" value="ECO:0007669"/>
    <property type="project" value="UniProtKB-KW"/>
</dbReference>
<protein>
    <recommendedName>
        <fullName evidence="4">Bacterial type II secretion system protein E domain-containing protein</fullName>
    </recommendedName>
</protein>
<evidence type="ECO:0000256" key="1">
    <source>
        <dbReference type="ARBA" id="ARBA00006611"/>
    </source>
</evidence>
<name>A0A1F8FU99_9BACT</name>
<dbReference type="EMBL" id="MGJZ01000034">
    <property type="protein sequence ID" value="OGN16280.1"/>
    <property type="molecule type" value="Genomic_DNA"/>
</dbReference>
<dbReference type="STRING" id="1802685.A3C88_00580"/>
<dbReference type="AlphaFoldDB" id="A0A1F8FU99"/>
<dbReference type="Pfam" id="PF00437">
    <property type="entry name" value="T2SSE"/>
    <property type="match status" value="1"/>
</dbReference>
<proteinExistence type="inferred from homology"/>
<dbReference type="Gene3D" id="3.30.450.90">
    <property type="match status" value="1"/>
</dbReference>
<gene>
    <name evidence="5" type="ORF">A3C88_00580</name>
</gene>
<evidence type="ECO:0000259" key="4">
    <source>
        <dbReference type="PROSITE" id="PS00662"/>
    </source>
</evidence>
<dbReference type="GO" id="GO:0016887">
    <property type="term" value="F:ATP hydrolysis activity"/>
    <property type="evidence" value="ECO:0007669"/>
    <property type="project" value="TreeGrafter"/>
</dbReference>
<dbReference type="PROSITE" id="PS00662">
    <property type="entry name" value="T2SP_E"/>
    <property type="match status" value="1"/>
</dbReference>
<dbReference type="PANTHER" id="PTHR30258:SF1">
    <property type="entry name" value="PROTEIN TRANSPORT PROTEIN HOFB HOMOLOG"/>
    <property type="match status" value="1"/>
</dbReference>
<dbReference type="Gene3D" id="3.40.50.300">
    <property type="entry name" value="P-loop containing nucleotide triphosphate hydrolases"/>
    <property type="match status" value="1"/>
</dbReference>
<evidence type="ECO:0000313" key="6">
    <source>
        <dbReference type="Proteomes" id="UP000178117"/>
    </source>
</evidence>
<evidence type="ECO:0000256" key="3">
    <source>
        <dbReference type="ARBA" id="ARBA00022840"/>
    </source>
</evidence>
<dbReference type="SUPFAM" id="SSF52540">
    <property type="entry name" value="P-loop containing nucleoside triphosphate hydrolases"/>
    <property type="match status" value="1"/>
</dbReference>
<organism evidence="5 6">
    <name type="scientific">Candidatus Yanofskybacteria bacterium RIFCSPHIGHO2_02_FULL_50_12</name>
    <dbReference type="NCBI Taxonomy" id="1802685"/>
    <lineage>
        <taxon>Bacteria</taxon>
        <taxon>Candidatus Yanofskyibacteriota</taxon>
    </lineage>
</organism>
<dbReference type="Proteomes" id="UP000178117">
    <property type="component" value="Unassembled WGS sequence"/>
</dbReference>
<keyword evidence="2" id="KW-0547">Nucleotide-binding</keyword>
<accession>A0A1F8FU99</accession>
<feature type="domain" description="Bacterial type II secretion system protein E" evidence="4">
    <location>
        <begin position="251"/>
        <end position="265"/>
    </location>
</feature>
<sequence length="438" mass="47918">MEKALQRYVSLKKAEAFETGSVEINEEDLEALQDQVASIGDLKSRVAGITVTKLLEILLAGGLKIGASDIHFEPQAQAVRLRYRLDGMLQDITDVDAASYAKVVNRIKVLSRLKLNIHNAPQDGRFTIRQKTVDIEIRVSILPGEYGETIVMRILDPRSIKAKLEDLGLRSDLLESVKSQLEKPVGAIITTGPTGSGKTTTLYAFINYLNDPENKIITIEDPIEYHIQGISQTQVNQEQDYSFANGLRAIVRQDPDIILVGEIRDTETAEIALNAALTGHLVLSTIHTNDAAGTVPRLINLKVNPQIIAPAIRMAMAQRLVRKLCTACAKAKTTSAQEKSLIENILQPIADRIPLPDIQLSEPVGCKACNGSGYKGRLGVFEAFAITPEMEKLILTNPAMSAIQELAVKEGMVTMKQDGYLKVAQGVTTMEEVDRVVG</sequence>
<reference evidence="5 6" key="1">
    <citation type="journal article" date="2016" name="Nat. Commun.">
        <title>Thousands of microbial genomes shed light on interconnected biogeochemical processes in an aquifer system.</title>
        <authorList>
            <person name="Anantharaman K."/>
            <person name="Brown C.T."/>
            <person name="Hug L.A."/>
            <person name="Sharon I."/>
            <person name="Castelle C.J."/>
            <person name="Probst A.J."/>
            <person name="Thomas B.C."/>
            <person name="Singh A."/>
            <person name="Wilkins M.J."/>
            <person name="Karaoz U."/>
            <person name="Brodie E.L."/>
            <person name="Williams K.H."/>
            <person name="Hubbard S.S."/>
            <person name="Banfield J.F."/>
        </authorList>
    </citation>
    <scope>NUCLEOTIDE SEQUENCE [LARGE SCALE GENOMIC DNA]</scope>
</reference>
<dbReference type="PANTHER" id="PTHR30258">
    <property type="entry name" value="TYPE II SECRETION SYSTEM PROTEIN GSPE-RELATED"/>
    <property type="match status" value="1"/>
</dbReference>